<evidence type="ECO:0000256" key="2">
    <source>
        <dbReference type="SAM" id="SignalP"/>
    </source>
</evidence>
<sequence>MPKTNFLFALAFAYLLVLTPVNAQESDTATDETSQVEEVDESAEDELFSDAELQELVAPVALYPDTLLIQILVGATAPIDVVKADRLLLENEGSSQEELEDEIKAQGYDPSVEVLAIGFPTIVNRMAENIEWTETIGNAMLAQSDDVMDAVQVKRDQAIETGALIDTEEQTVSRDETSDSVIIQPADPEVVYVPQYDSEVVYAQDNTGDIIAAGLITFGTILLVSEIFDDDDDWYGYWGCRNCGGWGGGPIYRNPNINIDVDGNVNIGNEIDIDRPNDIGPDGGWKPSDDRKDKAQDRISERKDKPGATTLGMKNSGGTRESDALRKNLSEKTGAKDISTGAVAAGAVAGGAVAGGKAIKSSNKSKGLKEHSQGSTKVNRPKQSVKPSAKPQNRNGHKAAPKAKPKVSKQRSGSGAKAASHRGGSSMKKANIKRRR</sequence>
<dbReference type="OrthoDB" id="197257at2"/>
<dbReference type="InterPro" id="IPR021728">
    <property type="entry name" value="DUF3300"/>
</dbReference>
<keyword evidence="2" id="KW-0732">Signal</keyword>
<evidence type="ECO:0000313" key="3">
    <source>
        <dbReference type="EMBL" id="SLN16905.1"/>
    </source>
</evidence>
<organism evidence="3 4">
    <name type="scientific">Roseovarius albus</name>
    <dbReference type="NCBI Taxonomy" id="1247867"/>
    <lineage>
        <taxon>Bacteria</taxon>
        <taxon>Pseudomonadati</taxon>
        <taxon>Pseudomonadota</taxon>
        <taxon>Alphaproteobacteria</taxon>
        <taxon>Rhodobacterales</taxon>
        <taxon>Roseobacteraceae</taxon>
        <taxon>Roseovarius</taxon>
    </lineage>
</organism>
<protein>
    <recommendedName>
        <fullName evidence="5">DUF3300 domain-containing protein</fullName>
    </recommendedName>
</protein>
<dbReference type="PANTHER" id="PTHR40269:SF1">
    <property type="entry name" value="OUTER MEMBRANE PROTEIN"/>
    <property type="match status" value="1"/>
</dbReference>
<evidence type="ECO:0000313" key="4">
    <source>
        <dbReference type="Proteomes" id="UP000193061"/>
    </source>
</evidence>
<feature type="chain" id="PRO_5012394664" description="DUF3300 domain-containing protein" evidence="2">
    <location>
        <begin position="24"/>
        <end position="436"/>
    </location>
</feature>
<feature type="region of interest" description="Disordered" evidence="1">
    <location>
        <begin position="272"/>
        <end position="324"/>
    </location>
</feature>
<evidence type="ECO:0000256" key="1">
    <source>
        <dbReference type="SAM" id="MobiDB-lite"/>
    </source>
</evidence>
<dbReference type="PANTHER" id="PTHR40269">
    <property type="entry name" value="OUTER MEMBRANE PROTEIN-RELATED"/>
    <property type="match status" value="1"/>
</dbReference>
<keyword evidence="4" id="KW-1185">Reference proteome</keyword>
<feature type="compositionally biased region" description="Basic residues" evidence="1">
    <location>
        <begin position="395"/>
        <end position="409"/>
    </location>
</feature>
<reference evidence="3 4" key="1">
    <citation type="submission" date="2017-03" db="EMBL/GenBank/DDBJ databases">
        <authorList>
            <person name="Afonso C.L."/>
            <person name="Miller P.J."/>
            <person name="Scott M.A."/>
            <person name="Spackman E."/>
            <person name="Goraichik I."/>
            <person name="Dimitrov K.M."/>
            <person name="Suarez D.L."/>
            <person name="Swayne D.E."/>
        </authorList>
    </citation>
    <scope>NUCLEOTIDE SEQUENCE [LARGE SCALE GENOMIC DNA]</scope>
    <source>
        <strain evidence="3 4">CECT 7450</strain>
    </source>
</reference>
<dbReference type="RefSeq" id="WP_085804055.1">
    <property type="nucleotide sequence ID" value="NZ_FWFX01000001.1"/>
</dbReference>
<accession>A0A1X6YCW2</accession>
<feature type="compositionally biased region" description="Polar residues" evidence="1">
    <location>
        <begin position="373"/>
        <end position="394"/>
    </location>
</feature>
<dbReference type="Proteomes" id="UP000193061">
    <property type="component" value="Unassembled WGS sequence"/>
</dbReference>
<dbReference type="AlphaFoldDB" id="A0A1X6YCW2"/>
<proteinExistence type="predicted"/>
<dbReference type="Pfam" id="PF11737">
    <property type="entry name" value="DUF3300"/>
    <property type="match status" value="1"/>
</dbReference>
<feature type="signal peptide" evidence="2">
    <location>
        <begin position="1"/>
        <end position="23"/>
    </location>
</feature>
<dbReference type="EMBL" id="FWFX01000001">
    <property type="protein sequence ID" value="SLN16905.1"/>
    <property type="molecule type" value="Genomic_DNA"/>
</dbReference>
<evidence type="ECO:0008006" key="5">
    <source>
        <dbReference type="Google" id="ProtNLM"/>
    </source>
</evidence>
<feature type="compositionally biased region" description="Basic and acidic residues" evidence="1">
    <location>
        <begin position="287"/>
        <end position="306"/>
    </location>
</feature>
<feature type="region of interest" description="Disordered" evidence="1">
    <location>
        <begin position="357"/>
        <end position="436"/>
    </location>
</feature>
<name>A0A1X6YCW2_9RHOB</name>
<gene>
    <name evidence="3" type="ORF">ROA7450_00491</name>
</gene>